<comment type="caution">
    <text evidence="2">The sequence shown here is derived from an EMBL/GenBank/DDBJ whole genome shotgun (WGS) entry which is preliminary data.</text>
</comment>
<name>A0A7Y9UJG4_9ACTN</name>
<evidence type="ECO:0000313" key="3">
    <source>
        <dbReference type="Proteomes" id="UP000544110"/>
    </source>
</evidence>
<sequence length="211" mass="23173">MLNQALPIWAVRVLAAVLALALFVLTVAVALLLPHIPRLVRAASDMPAALEVVDRAPDTLDQVERIDRNVESLTPPVATATEDLSAVAPHIETLAGQINQLLDDLAALQRTSKPLGEAAPKIAALSGQLEGLQTSLRRLDRDLVEPLTEVRRPMRRLADTAGPLPESLERLNRSTAVLEQLPGYFDRLQRILIRVARHVRNLDEKTGPNLW</sequence>
<dbReference type="RefSeq" id="WP_179516877.1">
    <property type="nucleotide sequence ID" value="NZ_JACCAC010000001.1"/>
</dbReference>
<accession>A0A7Y9UJG4</accession>
<gene>
    <name evidence="2" type="ORF">BJ989_000512</name>
</gene>
<dbReference type="AlphaFoldDB" id="A0A7Y9UJG4"/>
<organism evidence="2 3">
    <name type="scientific">Nocardioides perillae</name>
    <dbReference type="NCBI Taxonomy" id="1119534"/>
    <lineage>
        <taxon>Bacteria</taxon>
        <taxon>Bacillati</taxon>
        <taxon>Actinomycetota</taxon>
        <taxon>Actinomycetes</taxon>
        <taxon>Propionibacteriales</taxon>
        <taxon>Nocardioidaceae</taxon>
        <taxon>Nocardioides</taxon>
    </lineage>
</organism>
<dbReference type="Proteomes" id="UP000544110">
    <property type="component" value="Unassembled WGS sequence"/>
</dbReference>
<feature type="coiled-coil region" evidence="1">
    <location>
        <begin position="91"/>
        <end position="142"/>
    </location>
</feature>
<protein>
    <submittedName>
        <fullName evidence="2">Uncharacterized protein YoxC</fullName>
    </submittedName>
</protein>
<keyword evidence="3" id="KW-1185">Reference proteome</keyword>
<dbReference type="Gene3D" id="1.20.1480.30">
    <property type="entry name" value="Designed four-helix bundle protein"/>
    <property type="match status" value="1"/>
</dbReference>
<dbReference type="EMBL" id="JACCAC010000001">
    <property type="protein sequence ID" value="NYG54208.1"/>
    <property type="molecule type" value="Genomic_DNA"/>
</dbReference>
<evidence type="ECO:0000313" key="2">
    <source>
        <dbReference type="EMBL" id="NYG54208.1"/>
    </source>
</evidence>
<keyword evidence="1" id="KW-0175">Coiled coil</keyword>
<evidence type="ECO:0000256" key="1">
    <source>
        <dbReference type="SAM" id="Coils"/>
    </source>
</evidence>
<proteinExistence type="predicted"/>
<reference evidence="2 3" key="1">
    <citation type="submission" date="2020-07" db="EMBL/GenBank/DDBJ databases">
        <title>Sequencing the genomes of 1000 actinobacteria strains.</title>
        <authorList>
            <person name="Klenk H.-P."/>
        </authorList>
    </citation>
    <scope>NUCLEOTIDE SEQUENCE [LARGE SCALE GENOMIC DNA]</scope>
    <source>
        <strain evidence="2 3">DSM 24552</strain>
    </source>
</reference>